<evidence type="ECO:0000256" key="6">
    <source>
        <dbReference type="SAM" id="Coils"/>
    </source>
</evidence>
<protein>
    <recommendedName>
        <fullName evidence="4 5">Large ribosomal subunit protein uL29</fullName>
    </recommendedName>
</protein>
<reference evidence="7 8" key="1">
    <citation type="journal article" date="2011" name="Mol. Biol. Evol.">
        <title>Unity in variety--the pan-genome of the Chlamydiae.</title>
        <authorList>
            <person name="Collingro A."/>
            <person name="Tischler P."/>
            <person name="Weinmaier T."/>
            <person name="Penz T."/>
            <person name="Heinz E."/>
            <person name="Brunham R.C."/>
            <person name="Read T.D."/>
            <person name="Bavoil P.M."/>
            <person name="Sachse K."/>
            <person name="Kahane S."/>
            <person name="Friedman M.G."/>
            <person name="Rattei T."/>
            <person name="Myers G.S."/>
            <person name="Horn M."/>
        </authorList>
    </citation>
    <scope>NUCLEOTIDE SEQUENCE [LARGE SCALE GENOMIC DNA]</scope>
    <source>
        <strain evidence="8">ATCC VR-1471 / Z</strain>
    </source>
</reference>
<evidence type="ECO:0000256" key="2">
    <source>
        <dbReference type="ARBA" id="ARBA00022980"/>
    </source>
</evidence>
<evidence type="ECO:0000256" key="5">
    <source>
        <dbReference type="HAMAP-Rule" id="MF_00374"/>
    </source>
</evidence>
<evidence type="ECO:0000256" key="3">
    <source>
        <dbReference type="ARBA" id="ARBA00023274"/>
    </source>
</evidence>
<dbReference type="GO" id="GO:0005840">
    <property type="term" value="C:ribosome"/>
    <property type="evidence" value="ECO:0007669"/>
    <property type="project" value="UniProtKB-KW"/>
</dbReference>
<dbReference type="HOGENOM" id="CLU_158491_6_0_0"/>
<gene>
    <name evidence="5 7" type="primary">rpmC</name>
    <name evidence="7" type="ordered locus">SNE_A21200</name>
</gene>
<dbReference type="Proteomes" id="UP000000496">
    <property type="component" value="Chromosome gsn.131"/>
</dbReference>
<name>F8L3W7_SIMNZ</name>
<organism evidence="7 8">
    <name type="scientific">Simkania negevensis (strain ATCC VR-1471 / DSM 27360 / Z)</name>
    <dbReference type="NCBI Taxonomy" id="331113"/>
    <lineage>
        <taxon>Bacteria</taxon>
        <taxon>Pseudomonadati</taxon>
        <taxon>Chlamydiota</taxon>
        <taxon>Chlamydiia</taxon>
        <taxon>Parachlamydiales</taxon>
        <taxon>Simkaniaceae</taxon>
        <taxon>Simkania</taxon>
    </lineage>
</organism>
<dbReference type="GO" id="GO:1990904">
    <property type="term" value="C:ribonucleoprotein complex"/>
    <property type="evidence" value="ECO:0007669"/>
    <property type="project" value="UniProtKB-KW"/>
</dbReference>
<dbReference type="RefSeq" id="WP_013944463.1">
    <property type="nucleotide sequence ID" value="NC_015713.1"/>
</dbReference>
<dbReference type="OrthoDB" id="21612at2"/>
<dbReference type="KEGG" id="sng:SNE_A21200"/>
<dbReference type="AlphaFoldDB" id="F8L3W7"/>
<dbReference type="EMBL" id="FR872582">
    <property type="protein sequence ID" value="CCB89997.1"/>
    <property type="molecule type" value="Genomic_DNA"/>
</dbReference>
<keyword evidence="2 5" id="KW-0689">Ribosomal protein</keyword>
<feature type="coiled-coil region" evidence="6">
    <location>
        <begin position="5"/>
        <end position="39"/>
    </location>
</feature>
<dbReference type="STRING" id="331113.SNE_A21200"/>
<dbReference type="HAMAP" id="MF_00374">
    <property type="entry name" value="Ribosomal_uL29"/>
    <property type="match status" value="1"/>
</dbReference>
<proteinExistence type="inferred from homology"/>
<dbReference type="NCBIfam" id="TIGR00012">
    <property type="entry name" value="L29"/>
    <property type="match status" value="1"/>
</dbReference>
<dbReference type="InterPro" id="IPR036049">
    <property type="entry name" value="Ribosomal_uL29_sf"/>
</dbReference>
<dbReference type="InterPro" id="IPR001854">
    <property type="entry name" value="Ribosomal_uL29"/>
</dbReference>
<evidence type="ECO:0000256" key="1">
    <source>
        <dbReference type="ARBA" id="ARBA00009254"/>
    </source>
</evidence>
<accession>F8L3W7</accession>
<keyword evidence="6" id="KW-0175">Coiled coil</keyword>
<dbReference type="GO" id="GO:0006412">
    <property type="term" value="P:translation"/>
    <property type="evidence" value="ECO:0007669"/>
    <property type="project" value="UniProtKB-UniRule"/>
</dbReference>
<evidence type="ECO:0000313" key="7">
    <source>
        <dbReference type="EMBL" id="CCB89997.1"/>
    </source>
</evidence>
<evidence type="ECO:0000313" key="8">
    <source>
        <dbReference type="Proteomes" id="UP000000496"/>
    </source>
</evidence>
<evidence type="ECO:0000256" key="4">
    <source>
        <dbReference type="ARBA" id="ARBA00035204"/>
    </source>
</evidence>
<dbReference type="eggNOG" id="COG0255">
    <property type="taxonomic scope" value="Bacteria"/>
</dbReference>
<dbReference type="Pfam" id="PF00831">
    <property type="entry name" value="Ribosomal_L29"/>
    <property type="match status" value="1"/>
</dbReference>
<dbReference type="SUPFAM" id="SSF46561">
    <property type="entry name" value="Ribosomal protein L29 (L29p)"/>
    <property type="match status" value="1"/>
</dbReference>
<keyword evidence="3 5" id="KW-0687">Ribonucleoprotein</keyword>
<sequence>MLKAKDLINQSVEELEAQYEDLSREIFELLNELKLARKLDKPHLLKEKKRDRARILTVLRQKQVKGA</sequence>
<keyword evidence="8" id="KW-1185">Reference proteome</keyword>
<comment type="similarity">
    <text evidence="1 5">Belongs to the universal ribosomal protein uL29 family.</text>
</comment>
<dbReference type="GO" id="GO:0003735">
    <property type="term" value="F:structural constituent of ribosome"/>
    <property type="evidence" value="ECO:0007669"/>
    <property type="project" value="InterPro"/>
</dbReference>
<dbReference type="Gene3D" id="1.10.287.310">
    <property type="match status" value="1"/>
</dbReference>